<dbReference type="RefSeq" id="WP_119533986.1">
    <property type="nucleotide sequence ID" value="NZ_NRJF01000007.1"/>
</dbReference>
<dbReference type="GO" id="GO:0022857">
    <property type="term" value="F:transmembrane transporter activity"/>
    <property type="evidence" value="ECO:0007669"/>
    <property type="project" value="InterPro"/>
</dbReference>
<reference evidence="9 10" key="1">
    <citation type="submission" date="2017-08" db="EMBL/GenBank/DDBJ databases">
        <title>Reclassification of Bisgaard taxon 37 and 44.</title>
        <authorList>
            <person name="Christensen H."/>
        </authorList>
    </citation>
    <scope>NUCLEOTIDE SEQUENCE [LARGE SCALE GENOMIC DNA]</scope>
    <source>
        <strain evidence="9 10">EEAB3T1</strain>
    </source>
</reference>
<keyword evidence="6 8" id="KW-1133">Transmembrane helix</keyword>
<feature type="transmembrane region" description="Helical" evidence="8">
    <location>
        <begin position="554"/>
        <end position="581"/>
    </location>
</feature>
<feature type="transmembrane region" description="Helical" evidence="8">
    <location>
        <begin position="111"/>
        <end position="133"/>
    </location>
</feature>
<dbReference type="PANTHER" id="PTHR30472">
    <property type="entry name" value="FERRIC ENTEROBACTIN TRANSPORT SYSTEM PERMEASE PROTEIN"/>
    <property type="match status" value="1"/>
</dbReference>
<dbReference type="InterPro" id="IPR037294">
    <property type="entry name" value="ABC_BtuC-like"/>
</dbReference>
<evidence type="ECO:0000256" key="7">
    <source>
        <dbReference type="ARBA" id="ARBA00023136"/>
    </source>
</evidence>
<name>A0A3A1YP77_9GAMM</name>
<dbReference type="SUPFAM" id="SSF81345">
    <property type="entry name" value="ABC transporter involved in vitamin B12 uptake, BtuC"/>
    <property type="match status" value="2"/>
</dbReference>
<dbReference type="InterPro" id="IPR000522">
    <property type="entry name" value="ABC_transptr_permease_BtuC"/>
</dbReference>
<feature type="transmembrane region" description="Helical" evidence="8">
    <location>
        <begin position="383"/>
        <end position="403"/>
    </location>
</feature>
<feature type="transmembrane region" description="Helical" evidence="8">
    <location>
        <begin position="509"/>
        <end position="533"/>
    </location>
</feature>
<keyword evidence="3" id="KW-0813">Transport</keyword>
<evidence type="ECO:0000256" key="2">
    <source>
        <dbReference type="ARBA" id="ARBA00007935"/>
    </source>
</evidence>
<dbReference type="EMBL" id="NRJF01000007">
    <property type="protein sequence ID" value="RIY38760.1"/>
    <property type="molecule type" value="Genomic_DNA"/>
</dbReference>
<dbReference type="AlphaFoldDB" id="A0A3A1YP77"/>
<accession>A0A3A1YP77</accession>
<evidence type="ECO:0000256" key="3">
    <source>
        <dbReference type="ARBA" id="ARBA00022448"/>
    </source>
</evidence>
<feature type="transmembrane region" description="Helical" evidence="8">
    <location>
        <begin position="300"/>
        <end position="321"/>
    </location>
</feature>
<dbReference type="Gene3D" id="1.10.3470.10">
    <property type="entry name" value="ABC transporter involved in vitamin B12 uptake, BtuC"/>
    <property type="match status" value="2"/>
</dbReference>
<feature type="transmembrane region" description="Helical" evidence="8">
    <location>
        <begin position="272"/>
        <end position="294"/>
    </location>
</feature>
<feature type="transmembrane region" description="Helical" evidence="8">
    <location>
        <begin position="470"/>
        <end position="489"/>
    </location>
</feature>
<dbReference type="CDD" id="cd06550">
    <property type="entry name" value="TM_ABC_iron-siderophores_like"/>
    <property type="match status" value="2"/>
</dbReference>
<dbReference type="GO" id="GO:0005886">
    <property type="term" value="C:plasma membrane"/>
    <property type="evidence" value="ECO:0007669"/>
    <property type="project" value="UniProtKB-SubCell"/>
</dbReference>
<feature type="transmembrane region" description="Helical" evidence="8">
    <location>
        <begin position="249"/>
        <end position="265"/>
    </location>
</feature>
<evidence type="ECO:0000256" key="1">
    <source>
        <dbReference type="ARBA" id="ARBA00004651"/>
    </source>
</evidence>
<evidence type="ECO:0000256" key="8">
    <source>
        <dbReference type="SAM" id="Phobius"/>
    </source>
</evidence>
<dbReference type="Pfam" id="PF01032">
    <property type="entry name" value="FecCD"/>
    <property type="match status" value="2"/>
</dbReference>
<dbReference type="NCBIfam" id="NF007866">
    <property type="entry name" value="PRK10577.1-2"/>
    <property type="match status" value="1"/>
</dbReference>
<protein>
    <submittedName>
        <fullName evidence="9">Fe3+-hydroxamate ABC transporter permease FhuB</fullName>
    </submittedName>
</protein>
<feature type="transmembrane region" description="Helical" evidence="8">
    <location>
        <begin position="86"/>
        <end position="105"/>
    </location>
</feature>
<gene>
    <name evidence="9" type="ORF">CKF59_00275</name>
</gene>
<evidence type="ECO:0000256" key="4">
    <source>
        <dbReference type="ARBA" id="ARBA00022475"/>
    </source>
</evidence>
<dbReference type="Proteomes" id="UP000265964">
    <property type="component" value="Unassembled WGS sequence"/>
</dbReference>
<feature type="transmembrane region" description="Helical" evidence="8">
    <location>
        <begin position="341"/>
        <end position="363"/>
    </location>
</feature>
<feature type="transmembrane region" description="Helical" evidence="8">
    <location>
        <begin position="226"/>
        <end position="243"/>
    </location>
</feature>
<keyword evidence="7 8" id="KW-0472">Membrane</keyword>
<organism evidence="9 10">
    <name type="scientific">Psittacicella gerlachiana</name>
    <dbReference type="NCBI Taxonomy" id="2028574"/>
    <lineage>
        <taxon>Bacteria</taxon>
        <taxon>Pseudomonadati</taxon>
        <taxon>Pseudomonadota</taxon>
        <taxon>Gammaproteobacteria</taxon>
        <taxon>Pasteurellales</taxon>
        <taxon>Psittacicellaceae</taxon>
        <taxon>Psittacicella</taxon>
    </lineage>
</organism>
<keyword evidence="5 8" id="KW-0812">Transmembrane</keyword>
<keyword evidence="4" id="KW-1003">Cell membrane</keyword>
<feature type="transmembrane region" description="Helical" evidence="8">
    <location>
        <begin position="52"/>
        <end position="74"/>
    </location>
</feature>
<dbReference type="GO" id="GO:0033214">
    <property type="term" value="P:siderophore-iron import into cell"/>
    <property type="evidence" value="ECO:0007669"/>
    <property type="project" value="TreeGrafter"/>
</dbReference>
<feature type="transmembrane region" description="Helical" evidence="8">
    <location>
        <begin position="601"/>
        <end position="619"/>
    </location>
</feature>
<evidence type="ECO:0000256" key="5">
    <source>
        <dbReference type="ARBA" id="ARBA00022692"/>
    </source>
</evidence>
<feature type="transmembrane region" description="Helical" evidence="8">
    <location>
        <begin position="184"/>
        <end position="205"/>
    </location>
</feature>
<feature type="transmembrane region" description="Helical" evidence="8">
    <location>
        <begin position="626"/>
        <end position="646"/>
    </location>
</feature>
<keyword evidence="10" id="KW-1185">Reference proteome</keyword>
<comment type="similarity">
    <text evidence="2">Belongs to the binding-protein-dependent transport system permease family. FecCD subfamily.</text>
</comment>
<feature type="transmembrane region" description="Helical" evidence="8">
    <location>
        <begin position="442"/>
        <end position="461"/>
    </location>
</feature>
<comment type="subcellular location">
    <subcellularLocation>
        <location evidence="1">Cell membrane</location>
        <topology evidence="1">Multi-pass membrane protein</topology>
    </subcellularLocation>
</comment>
<evidence type="ECO:0000256" key="6">
    <source>
        <dbReference type="ARBA" id="ARBA00022989"/>
    </source>
</evidence>
<dbReference type="PANTHER" id="PTHR30472:SF37">
    <property type="entry name" value="FE(3+) DICITRATE TRANSPORT SYSTEM PERMEASE PROTEIN FECD-RELATED"/>
    <property type="match status" value="1"/>
</dbReference>
<sequence>MVRKLNIFALGLFILATCLFVMLSKLQLQGIGFKQSFSLYTNNLQVLLWQNYTLPRVSMAILSGIGLGIATVILQQLTKNTLASDNTLAVSSGAQLAIVITFVFFPNFLIYGTSVIAFIGAFSALYLVLIISMQKTTNHIIVVLAGMVVGVYLAAISSTLILIFPEETRSVLTWSAGSLVQDSWLDSFYLSLNLLISLVVVVLFIKPLNMLSLDEASAVRLGVPVNRIRIIGLIIAAYIVAIVIARVGMLGFIGLISATITRSFGSRTFKQLLFYTPIVSALLLLVTDLILNLINYFYQIQIPTGAVTSLVGTPVLLWLMFKDKSGAKQKPTSEKIRIQKINVKVICYLLAITTLMILVSLSWDSWKLKNIQELIEILELRSPRLLLVIGAGVILALSGLVLQRISNNPLASPELMGITSGVNLGIMLSLFFVTTISLHSLTLGGIIGALVVLVAIMVFSLRGGLQPEKILMVGISITALYDACLRIFMATNDFRAYTLLNLTSGSTYYATFSSAFFVILISLLFTGIILFLTKQFEILNLQVTIASQLGLNIFLFRLFLIVVVALVVTIATINIGAVSFVGLLAPHAARALGFYRPKLQILVSILISILVMVIADFVGRNLIYPYELPVGLMSTLIGGLYFIILMKRL</sequence>
<feature type="transmembrane region" description="Helical" evidence="8">
    <location>
        <begin position="415"/>
        <end position="436"/>
    </location>
</feature>
<evidence type="ECO:0000313" key="10">
    <source>
        <dbReference type="Proteomes" id="UP000265964"/>
    </source>
</evidence>
<dbReference type="OrthoDB" id="9811721at2"/>
<comment type="caution">
    <text evidence="9">The sequence shown here is derived from an EMBL/GenBank/DDBJ whole genome shotgun (WGS) entry which is preliminary data.</text>
</comment>
<evidence type="ECO:0000313" key="9">
    <source>
        <dbReference type="EMBL" id="RIY38760.1"/>
    </source>
</evidence>
<proteinExistence type="inferred from homology"/>
<feature type="transmembrane region" description="Helical" evidence="8">
    <location>
        <begin position="140"/>
        <end position="164"/>
    </location>
</feature>